<dbReference type="GO" id="GO:0043041">
    <property type="term" value="P:amino acid activation for nonribosomal peptide biosynthetic process"/>
    <property type="evidence" value="ECO:0007669"/>
    <property type="project" value="TreeGrafter"/>
</dbReference>
<dbReference type="PANTHER" id="PTHR45527">
    <property type="entry name" value="NONRIBOSOMAL PEPTIDE SYNTHETASE"/>
    <property type="match status" value="1"/>
</dbReference>
<dbReference type="InterPro" id="IPR010071">
    <property type="entry name" value="AA_adenyl_dom"/>
</dbReference>
<dbReference type="PROSITE" id="PS50075">
    <property type="entry name" value="CARRIER"/>
    <property type="match status" value="1"/>
</dbReference>
<evidence type="ECO:0000313" key="4">
    <source>
        <dbReference type="EMBL" id="CAF4091189.1"/>
    </source>
</evidence>
<dbReference type="InterPro" id="IPR000873">
    <property type="entry name" value="AMP-dep_synth/lig_dom"/>
</dbReference>
<keyword evidence="1" id="KW-0596">Phosphopantetheine</keyword>
<name>A0A819U9J5_9BILA</name>
<dbReference type="NCBIfam" id="TIGR01733">
    <property type="entry name" value="AA-adenyl-dom"/>
    <property type="match status" value="1"/>
</dbReference>
<dbReference type="Gene3D" id="3.30.559.10">
    <property type="entry name" value="Chloramphenicol acetyltransferase-like domain"/>
    <property type="match status" value="2"/>
</dbReference>
<dbReference type="Pfam" id="PF00668">
    <property type="entry name" value="Condensation"/>
    <property type="match status" value="2"/>
</dbReference>
<dbReference type="InterPro" id="IPR001242">
    <property type="entry name" value="Condensation_dom"/>
</dbReference>
<dbReference type="GO" id="GO:0003824">
    <property type="term" value="F:catalytic activity"/>
    <property type="evidence" value="ECO:0007669"/>
    <property type="project" value="InterPro"/>
</dbReference>
<evidence type="ECO:0000256" key="2">
    <source>
        <dbReference type="ARBA" id="ARBA00022553"/>
    </source>
</evidence>
<feature type="non-terminal residue" evidence="4">
    <location>
        <position position="1"/>
    </location>
</feature>
<dbReference type="PROSITE" id="PS00455">
    <property type="entry name" value="AMP_BINDING"/>
    <property type="match status" value="1"/>
</dbReference>
<dbReference type="EMBL" id="CAJOAY010004997">
    <property type="protein sequence ID" value="CAF4091189.1"/>
    <property type="molecule type" value="Genomic_DNA"/>
</dbReference>
<dbReference type="GO" id="GO:0005737">
    <property type="term" value="C:cytoplasm"/>
    <property type="evidence" value="ECO:0007669"/>
    <property type="project" value="TreeGrafter"/>
</dbReference>
<evidence type="ECO:0000256" key="1">
    <source>
        <dbReference type="ARBA" id="ARBA00022450"/>
    </source>
</evidence>
<feature type="domain" description="Carrier" evidence="3">
    <location>
        <begin position="750"/>
        <end position="827"/>
    </location>
</feature>
<dbReference type="SUPFAM" id="SSF56801">
    <property type="entry name" value="Acetyl-CoA synthetase-like"/>
    <property type="match status" value="1"/>
</dbReference>
<dbReference type="GO" id="GO:0044550">
    <property type="term" value="P:secondary metabolite biosynthetic process"/>
    <property type="evidence" value="ECO:0007669"/>
    <property type="project" value="TreeGrafter"/>
</dbReference>
<dbReference type="InterPro" id="IPR023213">
    <property type="entry name" value="CAT-like_dom_sf"/>
</dbReference>
<evidence type="ECO:0000259" key="3">
    <source>
        <dbReference type="PROSITE" id="PS50075"/>
    </source>
</evidence>
<dbReference type="InterPro" id="IPR009081">
    <property type="entry name" value="PP-bd_ACP"/>
</dbReference>
<dbReference type="InterPro" id="IPR045851">
    <property type="entry name" value="AMP-bd_C_sf"/>
</dbReference>
<proteinExistence type="predicted"/>
<dbReference type="Gene3D" id="3.30.559.30">
    <property type="entry name" value="Nonribosomal peptide synthetase, condensation domain"/>
    <property type="match status" value="2"/>
</dbReference>
<comment type="caution">
    <text evidence="4">The sequence shown here is derived from an EMBL/GenBank/DDBJ whole genome shotgun (WGS) entry which is preliminary data.</text>
</comment>
<sequence>SSYEMSPMHIALACYYIFLFKLTNGQKDLCIGINTHGRYKDELMSIIGMFVNAIPLRCQLNPHWSFHQLNEHVEEMTRNSLKYSYFPLQRILAQHSNVSTSAKFLDITFAFDEIKNENLTNAVMIAECQLHPISTTSIEINENEIMSKFDFSLTIQHHLNTNQLSCTIDASLDLFNRNTIEKIAQRFHSMLEQLLPSSMHPSTSTSIYQVSLTLPNETLLVESLNSTQVLFPSTPSSIHHEFVNQVMKYSQKLAVELDEQSLTYCELLYYAQRLSFYLRVHCHILPGDIICQCVERSISMVIGMMGIEMCGGVYCPLSPRDPQHRLNALVQQTQSHLVLVHYLTKSNFTHDLSLVDVDFVLTAENNIENDMDVGVLSNIVIRPDSVAYIIFTSGSTGVPKATQVRHRNFIASIHSLVDIDTFNRYDTMIQMTRCSFDIHVQEILGTLMNGATLVMLHPRGTLDFEYLADILNNKQITYMHTVPSLLTSFFTFIVQWKKWNTVKCLRSLCSSGEAFSVKLLDLLRAMQMVNCRIWNLYGPAETTIGSTIHRVNVNGDIKNIPIGLLFLNYYSMVLDEFLQCVTVHQEGELFVGGVGVFAGYLGRDDLTQKALIEINDDLFYRTGDLVRIDNNGLLHYQGRKDYQIKLHGQRIELGEIERCLLNMTLISSCIVMKWNDDHLVAYIQSSNIDQSQIHEHCQTHLPPHMIPSKFIILDRFPLNSNGKVDRKALPSPNLLSMTLSTINESNTFNNQVEEQVHQIWCDILHCIGREIPKNANFFSMGGHSLLFIELYHRYQSIFSFDNHILSIALFLQQPTIIQHAQLLLRITVNNIKSSQWHSLHIGQGIASFAQERIFLDEQVRFSDKVAIYNELTVLRVIQGSLSTNRLLQSLRYILNKHKILGTSLIFDNDDGFLKQYITDNHKSFSLVDEQKFENEYELFDLIYGLTNNPDLFSLLNGRVFHCEILRQQKLINEDHDTELINSFDILVIGFHHAAFDRFSREVFFKDLILTYNSDVTLSEEKDLFQYIDYSVHERLMDMTSSREFWHIELKEYNLNRQLSLPVDRHRLSTEQRSGLASVVEMSFDNNISASFLNYASSHQLTPFQLGLATFYTFLFKLTHHQNDLCISGLSANRYRNELQNLIGMFVSTLPYRLQLDSDWSFDELVEYVQKKCLSILEHSHYPLQNMLTDFQLNQSNASFLETAFEFVVVSSVGPAAYAQNRIWLEDQAHLHSNKSNPAIHNIPFIYRLSDNGALSVTRLYQALSKIILKHQSLRTSLIFNTETNTLMQRIIDFNDNNDQTLFTFIESIYETEEQVQQIMHDEKSNSQ</sequence>
<dbReference type="Pfam" id="PF00501">
    <property type="entry name" value="AMP-binding"/>
    <property type="match status" value="1"/>
</dbReference>
<dbReference type="Gene3D" id="1.10.1200.10">
    <property type="entry name" value="ACP-like"/>
    <property type="match status" value="1"/>
</dbReference>
<dbReference type="InterPro" id="IPR042099">
    <property type="entry name" value="ANL_N_sf"/>
</dbReference>
<organism evidence="4 5">
    <name type="scientific">Adineta steineri</name>
    <dbReference type="NCBI Taxonomy" id="433720"/>
    <lineage>
        <taxon>Eukaryota</taxon>
        <taxon>Metazoa</taxon>
        <taxon>Spiralia</taxon>
        <taxon>Gnathifera</taxon>
        <taxon>Rotifera</taxon>
        <taxon>Eurotatoria</taxon>
        <taxon>Bdelloidea</taxon>
        <taxon>Adinetida</taxon>
        <taxon>Adinetidae</taxon>
        <taxon>Adineta</taxon>
    </lineage>
</organism>
<dbReference type="InterPro" id="IPR020845">
    <property type="entry name" value="AMP-binding_CS"/>
</dbReference>
<dbReference type="InterPro" id="IPR036736">
    <property type="entry name" value="ACP-like_sf"/>
</dbReference>
<dbReference type="SUPFAM" id="SSF52777">
    <property type="entry name" value="CoA-dependent acyltransferases"/>
    <property type="match status" value="4"/>
</dbReference>
<gene>
    <name evidence="4" type="ORF">OKA104_LOCUS35146</name>
</gene>
<dbReference type="PANTHER" id="PTHR45527:SF1">
    <property type="entry name" value="FATTY ACID SYNTHASE"/>
    <property type="match status" value="1"/>
</dbReference>
<dbReference type="CDD" id="cd05930">
    <property type="entry name" value="A_NRPS"/>
    <property type="match status" value="1"/>
</dbReference>
<dbReference type="Gene3D" id="3.30.300.30">
    <property type="match status" value="1"/>
</dbReference>
<feature type="non-terminal residue" evidence="4">
    <location>
        <position position="1327"/>
    </location>
</feature>
<evidence type="ECO:0000313" key="5">
    <source>
        <dbReference type="Proteomes" id="UP000663881"/>
    </source>
</evidence>
<dbReference type="GO" id="GO:0031177">
    <property type="term" value="F:phosphopantetheine binding"/>
    <property type="evidence" value="ECO:0007669"/>
    <property type="project" value="TreeGrafter"/>
</dbReference>
<dbReference type="SUPFAM" id="SSF47336">
    <property type="entry name" value="ACP-like"/>
    <property type="match status" value="1"/>
</dbReference>
<protein>
    <recommendedName>
        <fullName evidence="3">Carrier domain-containing protein</fullName>
    </recommendedName>
</protein>
<keyword evidence="2" id="KW-0597">Phosphoprotein</keyword>
<reference evidence="4" key="1">
    <citation type="submission" date="2021-02" db="EMBL/GenBank/DDBJ databases">
        <authorList>
            <person name="Nowell W R."/>
        </authorList>
    </citation>
    <scope>NUCLEOTIDE SEQUENCE</scope>
</reference>
<dbReference type="Gene3D" id="3.40.50.12780">
    <property type="entry name" value="N-terminal domain of ligase-like"/>
    <property type="match status" value="1"/>
</dbReference>
<dbReference type="Pfam" id="PF00550">
    <property type="entry name" value="PP-binding"/>
    <property type="match status" value="1"/>
</dbReference>
<dbReference type="Proteomes" id="UP000663881">
    <property type="component" value="Unassembled WGS sequence"/>
</dbReference>
<accession>A0A819U9J5</accession>